<dbReference type="InterPro" id="IPR011992">
    <property type="entry name" value="EF-hand-dom_pair"/>
</dbReference>
<dbReference type="OrthoDB" id="6229588at2759"/>
<gene>
    <name evidence="5" type="ORF">EG68_01478</name>
</gene>
<dbReference type="PANTHER" id="PTHR45942">
    <property type="entry name" value="PROTEIN PHOSPATASE 3 REGULATORY SUBUNIT B ALPHA ISOFORM TYPE 1"/>
    <property type="match status" value="1"/>
</dbReference>
<organism evidence="5 6">
    <name type="scientific">Paragonimus skrjabini miyazakii</name>
    <dbReference type="NCBI Taxonomy" id="59628"/>
    <lineage>
        <taxon>Eukaryota</taxon>
        <taxon>Metazoa</taxon>
        <taxon>Spiralia</taxon>
        <taxon>Lophotrochozoa</taxon>
        <taxon>Platyhelminthes</taxon>
        <taxon>Trematoda</taxon>
        <taxon>Digenea</taxon>
        <taxon>Plagiorchiida</taxon>
        <taxon>Troglotremata</taxon>
        <taxon>Troglotrematidae</taxon>
        <taxon>Paragonimus</taxon>
    </lineage>
</organism>
<dbReference type="Pfam" id="PF13499">
    <property type="entry name" value="EF-hand_7"/>
    <property type="match status" value="2"/>
</dbReference>
<dbReference type="InterPro" id="IPR002048">
    <property type="entry name" value="EF_hand_dom"/>
</dbReference>
<evidence type="ECO:0000256" key="2">
    <source>
        <dbReference type="ARBA" id="ARBA00022737"/>
    </source>
</evidence>
<dbReference type="GO" id="GO:0005509">
    <property type="term" value="F:calcium ion binding"/>
    <property type="evidence" value="ECO:0007669"/>
    <property type="project" value="InterPro"/>
</dbReference>
<dbReference type="Gene3D" id="1.10.238.10">
    <property type="entry name" value="EF-hand"/>
    <property type="match status" value="3"/>
</dbReference>
<dbReference type="FunFam" id="1.10.238.10:FF:000003">
    <property type="entry name" value="Calmodulin A"/>
    <property type="match status" value="1"/>
</dbReference>
<name>A0A8S9ZC24_9TREM</name>
<dbReference type="SMART" id="SM00054">
    <property type="entry name" value="EFh"/>
    <property type="match status" value="4"/>
</dbReference>
<feature type="domain" description="EF-hand" evidence="4">
    <location>
        <begin position="62"/>
        <end position="85"/>
    </location>
</feature>
<dbReference type="InterPro" id="IPR018247">
    <property type="entry name" value="EF_Hand_1_Ca_BS"/>
</dbReference>
<dbReference type="AlphaFoldDB" id="A0A8S9ZC24"/>
<protein>
    <recommendedName>
        <fullName evidence="4">EF-hand domain-containing protein</fullName>
    </recommendedName>
</protein>
<feature type="domain" description="EF-hand" evidence="4">
    <location>
        <begin position="16"/>
        <end position="51"/>
    </location>
</feature>
<accession>A0A8S9ZC24</accession>
<evidence type="ECO:0000313" key="6">
    <source>
        <dbReference type="Proteomes" id="UP000822476"/>
    </source>
</evidence>
<evidence type="ECO:0000259" key="4">
    <source>
        <dbReference type="PROSITE" id="PS50222"/>
    </source>
</evidence>
<sequence>MGISSESSQACCRPMSDKTRLEERFDALDKNHDGKLPADKVFQFMENFGFKKWQIRKFVEPFDKNTDGCISKCEFKNGVEKLEGSLITEARMRKQFREEDGNKTGKVTTKSLKEQLHNKKAKINMDDVEKWIKENDKDKDGKVDFEEFFKFARHKL</sequence>
<keyword evidence="2" id="KW-0677">Repeat</keyword>
<keyword evidence="3" id="KW-0106">Calcium</keyword>
<dbReference type="PROSITE" id="PS00018">
    <property type="entry name" value="EF_HAND_1"/>
    <property type="match status" value="2"/>
</dbReference>
<dbReference type="EMBL" id="JTDE01000421">
    <property type="protein sequence ID" value="KAF7261307.1"/>
    <property type="molecule type" value="Genomic_DNA"/>
</dbReference>
<feature type="domain" description="EF-hand" evidence="4">
    <location>
        <begin position="123"/>
        <end position="156"/>
    </location>
</feature>
<dbReference type="Proteomes" id="UP000822476">
    <property type="component" value="Unassembled WGS sequence"/>
</dbReference>
<keyword evidence="1" id="KW-0479">Metal-binding</keyword>
<evidence type="ECO:0000256" key="1">
    <source>
        <dbReference type="ARBA" id="ARBA00022723"/>
    </source>
</evidence>
<keyword evidence="6" id="KW-1185">Reference proteome</keyword>
<feature type="domain" description="EF-hand" evidence="4">
    <location>
        <begin position="87"/>
        <end position="122"/>
    </location>
</feature>
<comment type="caution">
    <text evidence="5">The sequence shown here is derived from an EMBL/GenBank/DDBJ whole genome shotgun (WGS) entry which is preliminary data.</text>
</comment>
<dbReference type="SUPFAM" id="SSF47473">
    <property type="entry name" value="EF-hand"/>
    <property type="match status" value="1"/>
</dbReference>
<evidence type="ECO:0000313" key="5">
    <source>
        <dbReference type="EMBL" id="KAF7261307.1"/>
    </source>
</evidence>
<evidence type="ECO:0000256" key="3">
    <source>
        <dbReference type="ARBA" id="ARBA00022837"/>
    </source>
</evidence>
<reference evidence="5" key="1">
    <citation type="submission" date="2019-07" db="EMBL/GenBank/DDBJ databases">
        <title>Annotation for the trematode Paragonimus miyazaki's.</title>
        <authorList>
            <person name="Choi Y.-J."/>
        </authorList>
    </citation>
    <scope>NUCLEOTIDE SEQUENCE</scope>
    <source>
        <strain evidence="5">Japan</strain>
    </source>
</reference>
<proteinExistence type="predicted"/>
<dbReference type="PROSITE" id="PS50222">
    <property type="entry name" value="EF_HAND_2"/>
    <property type="match status" value="4"/>
</dbReference>